<dbReference type="EMBL" id="NRSD01000049">
    <property type="protein sequence ID" value="MBK1646907.1"/>
    <property type="molecule type" value="Genomic_DNA"/>
</dbReference>
<comment type="caution">
    <text evidence="2">The sequence shown here is derived from an EMBL/GenBank/DDBJ whole genome shotgun (WGS) entry which is preliminary data.</text>
</comment>
<dbReference type="RefSeq" id="WP_200389752.1">
    <property type="nucleotide sequence ID" value="NZ_NRSD01000049.1"/>
</dbReference>
<reference evidence="2 3" key="1">
    <citation type="journal article" date="2020" name="Microorganisms">
        <title>Osmotic Adaptation and Compatible Solute Biosynthesis of Phototrophic Bacteria as Revealed from Genome Analyses.</title>
        <authorList>
            <person name="Imhoff J.F."/>
            <person name="Rahn T."/>
            <person name="Kunzel S."/>
            <person name="Keller A."/>
            <person name="Neulinger S.C."/>
        </authorList>
    </citation>
    <scope>NUCLEOTIDE SEQUENCE [LARGE SCALE GENOMIC DNA]</scope>
    <source>
        <strain evidence="2 3">DSM 21303</strain>
    </source>
</reference>
<evidence type="ECO:0000313" key="2">
    <source>
        <dbReference type="EMBL" id="MBK1646907.1"/>
    </source>
</evidence>
<proteinExistence type="predicted"/>
<dbReference type="SUPFAM" id="SSF103247">
    <property type="entry name" value="TT1751-like"/>
    <property type="match status" value="1"/>
</dbReference>
<evidence type="ECO:0000259" key="1">
    <source>
        <dbReference type="Pfam" id="PF03625"/>
    </source>
</evidence>
<gene>
    <name evidence="2" type="ORF">CKO25_20225</name>
</gene>
<evidence type="ECO:0000313" key="3">
    <source>
        <dbReference type="Proteomes" id="UP001138802"/>
    </source>
</evidence>
<name>A0A9X1BAF3_9GAMM</name>
<dbReference type="PANTHER" id="PTHR38342">
    <property type="entry name" value="SLR5037 PROTEIN"/>
    <property type="match status" value="1"/>
</dbReference>
<organism evidence="2 3">
    <name type="scientific">Thiocapsa imhoffii</name>
    <dbReference type="NCBI Taxonomy" id="382777"/>
    <lineage>
        <taxon>Bacteria</taxon>
        <taxon>Pseudomonadati</taxon>
        <taxon>Pseudomonadota</taxon>
        <taxon>Gammaproteobacteria</taxon>
        <taxon>Chromatiales</taxon>
        <taxon>Chromatiaceae</taxon>
        <taxon>Thiocapsa</taxon>
    </lineage>
</organism>
<dbReference type="Proteomes" id="UP001138802">
    <property type="component" value="Unassembled WGS sequence"/>
</dbReference>
<feature type="domain" description="DUF302" evidence="1">
    <location>
        <begin position="73"/>
        <end position="127"/>
    </location>
</feature>
<dbReference type="InterPro" id="IPR035923">
    <property type="entry name" value="TT1751-like_sf"/>
</dbReference>
<dbReference type="Gene3D" id="3.30.310.70">
    <property type="entry name" value="TT1751-like domain"/>
    <property type="match status" value="1"/>
</dbReference>
<dbReference type="PANTHER" id="PTHR38342:SF1">
    <property type="entry name" value="SLR5037 PROTEIN"/>
    <property type="match status" value="1"/>
</dbReference>
<dbReference type="CDD" id="cd14797">
    <property type="entry name" value="DUF302"/>
    <property type="match status" value="1"/>
</dbReference>
<dbReference type="InterPro" id="IPR005180">
    <property type="entry name" value="DUF302"/>
</dbReference>
<keyword evidence="3" id="KW-1185">Reference proteome</keyword>
<protein>
    <recommendedName>
        <fullName evidence="1">DUF302 domain-containing protein</fullName>
    </recommendedName>
</protein>
<dbReference type="Pfam" id="PF03625">
    <property type="entry name" value="DUF302"/>
    <property type="match status" value="1"/>
</dbReference>
<accession>A0A9X1BAF3</accession>
<sequence>MKRNTALAAVGGFTLGIGAMALVAFAAAPSLMIVEDDSLLGFEDTIETLKTTAFEKGWKIPTVHRLDDAVKPAGFEVNRVAVIELCQPEFAGRILSDEHGMLVTSMMPCRVSVYETADGRTIVSRMNTRFMAHTFGGTIAEVMAEATLENEAIIASVIN</sequence>
<dbReference type="AlphaFoldDB" id="A0A9X1BAF3"/>